<keyword evidence="3 5" id="KW-0560">Oxidoreductase</keyword>
<protein>
    <submittedName>
        <fullName evidence="7">NAD-dependent succinate-semialdehyde dehydrogenase</fullName>
    </submittedName>
</protein>
<evidence type="ECO:0000259" key="6">
    <source>
        <dbReference type="Pfam" id="PF00171"/>
    </source>
</evidence>
<dbReference type="InterPro" id="IPR016161">
    <property type="entry name" value="Ald_DH/histidinol_DH"/>
</dbReference>
<dbReference type="InterPro" id="IPR016163">
    <property type="entry name" value="Ald_DH_C"/>
</dbReference>
<dbReference type="PANTHER" id="PTHR43217:SF1">
    <property type="entry name" value="SUCCINATE SEMIALDEHYDE DEHYDROGENASE [NAD(P)+] SAD"/>
    <property type="match status" value="1"/>
</dbReference>
<comment type="caution">
    <text evidence="7">The sequence shown here is derived from an EMBL/GenBank/DDBJ whole genome shotgun (WGS) entry which is preliminary data.</text>
</comment>
<dbReference type="RefSeq" id="WP_251806399.1">
    <property type="nucleotide sequence ID" value="NZ_CP166679.1"/>
</dbReference>
<proteinExistence type="inferred from homology"/>
<dbReference type="InterPro" id="IPR047110">
    <property type="entry name" value="GABD/Sad-like"/>
</dbReference>
<dbReference type="InterPro" id="IPR016162">
    <property type="entry name" value="Ald_DH_N"/>
</dbReference>
<evidence type="ECO:0000256" key="5">
    <source>
        <dbReference type="RuleBase" id="RU003345"/>
    </source>
</evidence>
<organism evidence="7 8">
    <name type="scientific">Arenibacter antarcticus</name>
    <dbReference type="NCBI Taxonomy" id="2040469"/>
    <lineage>
        <taxon>Bacteria</taxon>
        <taxon>Pseudomonadati</taxon>
        <taxon>Bacteroidota</taxon>
        <taxon>Flavobacteriia</taxon>
        <taxon>Flavobacteriales</taxon>
        <taxon>Flavobacteriaceae</taxon>
        <taxon>Arenibacter</taxon>
    </lineage>
</organism>
<evidence type="ECO:0000256" key="4">
    <source>
        <dbReference type="PROSITE-ProRule" id="PRU10007"/>
    </source>
</evidence>
<dbReference type="PROSITE" id="PS00687">
    <property type="entry name" value="ALDEHYDE_DEHYDR_GLU"/>
    <property type="match status" value="1"/>
</dbReference>
<keyword evidence="2" id="KW-0521">NADP</keyword>
<dbReference type="Pfam" id="PF00171">
    <property type="entry name" value="Aldedh"/>
    <property type="match status" value="1"/>
</dbReference>
<feature type="domain" description="Aldehyde dehydrogenase" evidence="6">
    <location>
        <begin position="4"/>
        <end position="449"/>
    </location>
</feature>
<dbReference type="InterPro" id="IPR044148">
    <property type="entry name" value="ALDH_GabD1-like"/>
</dbReference>
<evidence type="ECO:0000313" key="7">
    <source>
        <dbReference type="EMBL" id="MFD2791196.1"/>
    </source>
</evidence>
<sequence>MEYLRSINPYNQQLLEKYKRFSDPEIGTVLKKTEDTFLEWKSESVENRVVLLKNLGKTLLRNKEKYSVLMAKEMGKPLTQAVAEVEKCAWVCDFYAKNAVQFLSDDLIETEAGESFISYDPIGCVLAIMPWNFPFWQVIRCAAPTLTAGNTLILKHASNVSGCAIALQELFISAGYPKGCFQVILADHKQLEAVMESDIVQGVSLTGSEKAGRSIASLAGKNLKRSVMELGGNNACIVWEDADLDKYLDTMVNARMLNNGQSCIAAKRFIVVEEIYGEFLSRFRDIVRALKIGDPLNVSTDIGVLAREDLAHSLSDQVEKSIKMGAVVDYGNSRSGAYYEPTIITEVRPGMPAFDEELFGPVAAIIKAKDRTDALALATKSKFGLGTMLFTEDLESARKVVGDIPDGAFFINEMVKSDPRLPFGGTKASGYGRELSLEGMLEFVNKKTVYIAK</sequence>
<evidence type="ECO:0000313" key="8">
    <source>
        <dbReference type="Proteomes" id="UP001597532"/>
    </source>
</evidence>
<gene>
    <name evidence="7" type="ORF">ACFS1K_15575</name>
</gene>
<comment type="similarity">
    <text evidence="1 5">Belongs to the aldehyde dehydrogenase family.</text>
</comment>
<dbReference type="Gene3D" id="3.40.605.10">
    <property type="entry name" value="Aldehyde Dehydrogenase, Chain A, domain 1"/>
    <property type="match status" value="1"/>
</dbReference>
<keyword evidence="8" id="KW-1185">Reference proteome</keyword>
<dbReference type="CDD" id="cd07100">
    <property type="entry name" value="ALDH_SSADH1_GabD1"/>
    <property type="match status" value="1"/>
</dbReference>
<name>A0ABW5VJN8_9FLAO</name>
<feature type="active site" evidence="4">
    <location>
        <position position="229"/>
    </location>
</feature>
<dbReference type="EMBL" id="JBHUOK010000032">
    <property type="protein sequence ID" value="MFD2791196.1"/>
    <property type="molecule type" value="Genomic_DNA"/>
</dbReference>
<dbReference type="PANTHER" id="PTHR43217">
    <property type="entry name" value="SUCCINATE SEMIALDEHYDE DEHYDROGENASE [NAD(P)+] SAD"/>
    <property type="match status" value="1"/>
</dbReference>
<evidence type="ECO:0000256" key="2">
    <source>
        <dbReference type="ARBA" id="ARBA00022857"/>
    </source>
</evidence>
<dbReference type="Gene3D" id="3.40.309.10">
    <property type="entry name" value="Aldehyde Dehydrogenase, Chain A, domain 2"/>
    <property type="match status" value="1"/>
</dbReference>
<dbReference type="InterPro" id="IPR015590">
    <property type="entry name" value="Aldehyde_DH_dom"/>
</dbReference>
<evidence type="ECO:0000256" key="1">
    <source>
        <dbReference type="ARBA" id="ARBA00009986"/>
    </source>
</evidence>
<accession>A0ABW5VJN8</accession>
<dbReference type="InterPro" id="IPR029510">
    <property type="entry name" value="Ald_DH_CS_GLU"/>
</dbReference>
<dbReference type="SUPFAM" id="SSF53720">
    <property type="entry name" value="ALDH-like"/>
    <property type="match status" value="1"/>
</dbReference>
<dbReference type="Proteomes" id="UP001597532">
    <property type="component" value="Unassembled WGS sequence"/>
</dbReference>
<reference evidence="8" key="1">
    <citation type="journal article" date="2019" name="Int. J. Syst. Evol. Microbiol.">
        <title>The Global Catalogue of Microorganisms (GCM) 10K type strain sequencing project: providing services to taxonomists for standard genome sequencing and annotation.</title>
        <authorList>
            <consortium name="The Broad Institute Genomics Platform"/>
            <consortium name="The Broad Institute Genome Sequencing Center for Infectious Disease"/>
            <person name="Wu L."/>
            <person name="Ma J."/>
        </authorList>
    </citation>
    <scope>NUCLEOTIDE SEQUENCE [LARGE SCALE GENOMIC DNA]</scope>
    <source>
        <strain evidence="8">KCTC 52924</strain>
    </source>
</reference>
<evidence type="ECO:0000256" key="3">
    <source>
        <dbReference type="ARBA" id="ARBA00023002"/>
    </source>
</evidence>